<evidence type="ECO:0000313" key="9">
    <source>
        <dbReference type="Proteomes" id="UP000437736"/>
    </source>
</evidence>
<dbReference type="InterPro" id="IPR006203">
    <property type="entry name" value="GHMP_knse_ATP-bd_CS"/>
</dbReference>
<feature type="non-terminal residue" evidence="8">
    <location>
        <position position="211"/>
    </location>
</feature>
<gene>
    <name evidence="8" type="ORF">GHK86_06500</name>
</gene>
<dbReference type="EMBL" id="WJHE01000280">
    <property type="protein sequence ID" value="MST32371.1"/>
    <property type="molecule type" value="Genomic_DNA"/>
</dbReference>
<comment type="caution">
    <text evidence="8">The sequence shown here is derived from an EMBL/GenBank/DDBJ whole genome shotgun (WGS) entry which is preliminary data.</text>
</comment>
<evidence type="ECO:0000256" key="3">
    <source>
        <dbReference type="ARBA" id="ARBA00022741"/>
    </source>
</evidence>
<protein>
    <submittedName>
        <fullName evidence="8">Galactokinase</fullName>
    </submittedName>
</protein>
<name>A0ABW9QRV0_9ACTN</name>
<dbReference type="Gene3D" id="3.30.230.10">
    <property type="match status" value="1"/>
</dbReference>
<dbReference type="InterPro" id="IPR014721">
    <property type="entry name" value="Ribsml_uS5_D2-typ_fold_subgr"/>
</dbReference>
<dbReference type="SUPFAM" id="SSF54211">
    <property type="entry name" value="Ribosomal protein S5 domain 2-like"/>
    <property type="match status" value="1"/>
</dbReference>
<proteinExistence type="inferred from homology"/>
<dbReference type="Pfam" id="PF00288">
    <property type="entry name" value="GHMP_kinases_N"/>
    <property type="match status" value="1"/>
</dbReference>
<dbReference type="Pfam" id="PF10509">
    <property type="entry name" value="GalKase_gal_bdg"/>
    <property type="match status" value="1"/>
</dbReference>
<evidence type="ECO:0000259" key="6">
    <source>
        <dbReference type="Pfam" id="PF00288"/>
    </source>
</evidence>
<keyword evidence="9" id="KW-1185">Reference proteome</keyword>
<evidence type="ECO:0000256" key="5">
    <source>
        <dbReference type="ARBA" id="ARBA00022840"/>
    </source>
</evidence>
<evidence type="ECO:0000313" key="8">
    <source>
        <dbReference type="EMBL" id="MST32371.1"/>
    </source>
</evidence>
<organism evidence="8 9">
    <name type="scientific">Acidiferrimicrobium australe</name>
    <dbReference type="NCBI Taxonomy" id="2664430"/>
    <lineage>
        <taxon>Bacteria</taxon>
        <taxon>Bacillati</taxon>
        <taxon>Actinomycetota</taxon>
        <taxon>Acidimicrobiia</taxon>
        <taxon>Acidimicrobiales</taxon>
        <taxon>Acidimicrobiaceae</taxon>
        <taxon>Acidiferrimicrobium</taxon>
    </lineage>
</organism>
<reference evidence="8 9" key="1">
    <citation type="submission" date="2019-11" db="EMBL/GenBank/DDBJ databases">
        <title>Acidiferrimicrobium australis gen. nov., sp. nov., an acidophilic and obligately heterotrophic, member of the Actinobacteria that catalyses dissimilatory oxido- reduction of iron isolated from metal-rich acidic water in Chile.</title>
        <authorList>
            <person name="Gonzalez D."/>
            <person name="Huber K."/>
            <person name="Hedrich S."/>
            <person name="Rojas-Villalobos C."/>
            <person name="Quatrini R."/>
            <person name="Dinamarca M.A."/>
            <person name="Schwarz A."/>
            <person name="Canales C."/>
            <person name="Nancucheo I."/>
        </authorList>
    </citation>
    <scope>NUCLEOTIDE SEQUENCE [LARGE SCALE GENOMIC DNA]</scope>
    <source>
        <strain evidence="8 9">USS-CCA1</strain>
    </source>
</reference>
<sequence length="211" mass="21777">MTDRSAEALAAELRSLAGGPADGVWEGPGRVNLIGEHTDYNGGLALPFALDRSTTVAVRRRPDRRWRCWSHQQSSCGWPPAPVVAELDQLEPAVTQGWARYAFGVAWAVARAGVEVPGADMLVDSTVPVGSGLSSSAALTTAVAVAVDDLTGGHLGAQRLVSVCHEAEAGFVGAPVGTLDQRAALLASPGHALFIDFASDTTETVPLAGVG</sequence>
<accession>A0ABW9QRV0</accession>
<comment type="similarity">
    <text evidence="1">Belongs to the GHMP kinase family. GalK subfamily.</text>
</comment>
<dbReference type="PRINTS" id="PR00473">
    <property type="entry name" value="GALCTOKINASE"/>
</dbReference>
<keyword evidence="5" id="KW-0067">ATP-binding</keyword>
<dbReference type="PRINTS" id="PR00959">
    <property type="entry name" value="MEVGALKINASE"/>
</dbReference>
<dbReference type="PANTHER" id="PTHR10457">
    <property type="entry name" value="MEVALONATE KINASE/GALACTOKINASE"/>
    <property type="match status" value="1"/>
</dbReference>
<evidence type="ECO:0000256" key="1">
    <source>
        <dbReference type="ARBA" id="ARBA00006566"/>
    </source>
</evidence>
<keyword evidence="2" id="KW-0808">Transferase</keyword>
<keyword evidence="4" id="KW-0418">Kinase</keyword>
<evidence type="ECO:0000259" key="7">
    <source>
        <dbReference type="Pfam" id="PF10509"/>
    </source>
</evidence>
<keyword evidence="3" id="KW-0547">Nucleotide-binding</keyword>
<dbReference type="InterPro" id="IPR019741">
    <property type="entry name" value="Galactokinase_CS"/>
</dbReference>
<dbReference type="PANTHER" id="PTHR10457:SF7">
    <property type="entry name" value="GALACTOKINASE-RELATED"/>
    <property type="match status" value="1"/>
</dbReference>
<dbReference type="PROSITE" id="PS00106">
    <property type="entry name" value="GALACTOKINASE"/>
    <property type="match status" value="1"/>
</dbReference>
<dbReference type="InterPro" id="IPR019539">
    <property type="entry name" value="GalKase_N"/>
</dbReference>
<dbReference type="InterPro" id="IPR020568">
    <property type="entry name" value="Ribosomal_Su5_D2-typ_SF"/>
</dbReference>
<feature type="domain" description="Galactokinase N-terminal" evidence="7">
    <location>
        <begin position="18"/>
        <end position="60"/>
    </location>
</feature>
<dbReference type="Proteomes" id="UP000437736">
    <property type="component" value="Unassembled WGS sequence"/>
</dbReference>
<dbReference type="InterPro" id="IPR006204">
    <property type="entry name" value="GHMP_kinase_N_dom"/>
</dbReference>
<dbReference type="PROSITE" id="PS00627">
    <property type="entry name" value="GHMP_KINASES_ATP"/>
    <property type="match status" value="1"/>
</dbReference>
<evidence type="ECO:0000256" key="2">
    <source>
        <dbReference type="ARBA" id="ARBA00022679"/>
    </source>
</evidence>
<evidence type="ECO:0000256" key="4">
    <source>
        <dbReference type="ARBA" id="ARBA00022777"/>
    </source>
</evidence>
<dbReference type="InterPro" id="IPR000705">
    <property type="entry name" value="Galactokinase"/>
</dbReference>
<feature type="domain" description="GHMP kinase N-terminal" evidence="6">
    <location>
        <begin position="101"/>
        <end position="186"/>
    </location>
</feature>